<organism evidence="1 2">
    <name type="scientific">Gigaspora margarita</name>
    <dbReference type="NCBI Taxonomy" id="4874"/>
    <lineage>
        <taxon>Eukaryota</taxon>
        <taxon>Fungi</taxon>
        <taxon>Fungi incertae sedis</taxon>
        <taxon>Mucoromycota</taxon>
        <taxon>Glomeromycotina</taxon>
        <taxon>Glomeromycetes</taxon>
        <taxon>Diversisporales</taxon>
        <taxon>Gigasporaceae</taxon>
        <taxon>Gigaspora</taxon>
    </lineage>
</organism>
<name>A0ABN7WHX6_GIGMA</name>
<proteinExistence type="predicted"/>
<protein>
    <submittedName>
        <fullName evidence="1">19743_t:CDS:1</fullName>
    </submittedName>
</protein>
<comment type="caution">
    <text evidence="1">The sequence shown here is derived from an EMBL/GenBank/DDBJ whole genome shotgun (WGS) entry which is preliminary data.</text>
</comment>
<dbReference type="Proteomes" id="UP000789901">
    <property type="component" value="Unassembled WGS sequence"/>
</dbReference>
<feature type="non-terminal residue" evidence="1">
    <location>
        <position position="1"/>
    </location>
</feature>
<dbReference type="EMBL" id="CAJVQB010045365">
    <property type="protein sequence ID" value="CAG8832439.1"/>
    <property type="molecule type" value="Genomic_DNA"/>
</dbReference>
<accession>A0ABN7WHX6</accession>
<gene>
    <name evidence="1" type="ORF">GMARGA_LOCUS31056</name>
</gene>
<sequence length="257" mass="29896">EFGQSGQRQHAIELPCAIAPLVTLYDDSGLLECKTEECQTKWHADSKLAKNCFPLYNSFFFELVDIQAHLEDFSLCEMNSFDSNYVEISKNRQNKQKQTHIEYTDIKNNTYEIGIQTDNKKTSEIGVQAFDNISYTFESYIHLLEVQLNIKINEIEDLKKQLDFVIHKLYYVISEMQAEHELELKIYLSSIIEELVAEKNENFNMINQAVKNQKGTRSQSKWCKKCNTTNINNKKHNCPNCNEKLDTLAILRAEFAN</sequence>
<keyword evidence="2" id="KW-1185">Reference proteome</keyword>
<evidence type="ECO:0000313" key="2">
    <source>
        <dbReference type="Proteomes" id="UP000789901"/>
    </source>
</evidence>
<evidence type="ECO:0000313" key="1">
    <source>
        <dbReference type="EMBL" id="CAG8832439.1"/>
    </source>
</evidence>
<reference evidence="1 2" key="1">
    <citation type="submission" date="2021-06" db="EMBL/GenBank/DDBJ databases">
        <authorList>
            <person name="Kallberg Y."/>
            <person name="Tangrot J."/>
            <person name="Rosling A."/>
        </authorList>
    </citation>
    <scope>NUCLEOTIDE SEQUENCE [LARGE SCALE GENOMIC DNA]</scope>
    <source>
        <strain evidence="1 2">120-4 pot B 10/14</strain>
    </source>
</reference>